<protein>
    <submittedName>
        <fullName evidence="2">Uncharacterized protein</fullName>
    </submittedName>
</protein>
<dbReference type="Proteomes" id="UP000500890">
    <property type="component" value="Chromosome"/>
</dbReference>
<keyword evidence="1" id="KW-0472">Membrane</keyword>
<name>A0A6G8AP46_9ENTE</name>
<feature type="transmembrane region" description="Helical" evidence="1">
    <location>
        <begin position="6"/>
        <end position="25"/>
    </location>
</feature>
<keyword evidence="3" id="KW-1185">Reference proteome</keyword>
<evidence type="ECO:0000313" key="2">
    <source>
        <dbReference type="EMBL" id="QIL46854.1"/>
    </source>
</evidence>
<keyword evidence="1" id="KW-0812">Transmembrane</keyword>
<sequence>MDMMFYGWVLVLFVLPLIFLIYTLFSLSSLGDEMAEYIKNKAAKWTLLVAVIQLSMEVVRMFVKGENNANPFTMLVVIVIMYCGSLVYYKRKMLK</sequence>
<organism evidence="2 3">
    <name type="scientific">Vagococcus coleopterorum</name>
    <dbReference type="NCBI Taxonomy" id="2714946"/>
    <lineage>
        <taxon>Bacteria</taxon>
        <taxon>Bacillati</taxon>
        <taxon>Bacillota</taxon>
        <taxon>Bacilli</taxon>
        <taxon>Lactobacillales</taxon>
        <taxon>Enterococcaceae</taxon>
        <taxon>Vagococcus</taxon>
    </lineage>
</organism>
<dbReference type="InterPro" id="IPR019235">
    <property type="entry name" value="DUF2178_TM"/>
</dbReference>
<evidence type="ECO:0000256" key="1">
    <source>
        <dbReference type="SAM" id="Phobius"/>
    </source>
</evidence>
<keyword evidence="1" id="KW-1133">Transmembrane helix</keyword>
<evidence type="ECO:0000313" key="3">
    <source>
        <dbReference type="Proteomes" id="UP000500890"/>
    </source>
</evidence>
<proteinExistence type="predicted"/>
<dbReference type="KEGG" id="vah:G7081_07105"/>
<gene>
    <name evidence="2" type="ORF">G7081_07105</name>
</gene>
<accession>A0A6G8AP46</accession>
<dbReference type="RefSeq" id="WP_166008242.1">
    <property type="nucleotide sequence ID" value="NZ_CP049886.1"/>
</dbReference>
<reference evidence="2 3" key="1">
    <citation type="submission" date="2020-03" db="EMBL/GenBank/DDBJ databases">
        <title>Vagococcus sp. nov., isolated from beetles.</title>
        <authorList>
            <person name="Hyun D.-W."/>
            <person name="Bae J.-W."/>
        </authorList>
    </citation>
    <scope>NUCLEOTIDE SEQUENCE [LARGE SCALE GENOMIC DNA]</scope>
    <source>
        <strain evidence="2 3">HDW17A</strain>
    </source>
</reference>
<dbReference type="EMBL" id="CP049886">
    <property type="protein sequence ID" value="QIL46854.1"/>
    <property type="molecule type" value="Genomic_DNA"/>
</dbReference>
<feature type="transmembrane region" description="Helical" evidence="1">
    <location>
        <begin position="69"/>
        <end position="89"/>
    </location>
</feature>
<dbReference type="Pfam" id="PF09946">
    <property type="entry name" value="DUF2178"/>
    <property type="match status" value="1"/>
</dbReference>
<dbReference type="AlphaFoldDB" id="A0A6G8AP46"/>